<dbReference type="RefSeq" id="WP_165875789.1">
    <property type="nucleotide sequence ID" value="NZ_SMAG01000002.1"/>
</dbReference>
<sequence length="51" mass="5550">MNPRGSLTKATLLAALIHIDDDSNEDANSAVDVIAYWHVGLNRDVIMKGVE</sequence>
<keyword evidence="2" id="KW-1185">Reference proteome</keyword>
<dbReference type="Proteomes" id="UP000294937">
    <property type="component" value="Unassembled WGS sequence"/>
</dbReference>
<protein>
    <submittedName>
        <fullName evidence="1">Uncharacterized protein</fullName>
    </submittedName>
</protein>
<gene>
    <name evidence="1" type="ORF">EDD58_102187</name>
</gene>
<reference evidence="1 2" key="1">
    <citation type="submission" date="2019-03" db="EMBL/GenBank/DDBJ databases">
        <title>Genomic Encyclopedia of Type Strains, Phase IV (KMG-IV): sequencing the most valuable type-strain genomes for metagenomic binning, comparative biology and taxonomic classification.</title>
        <authorList>
            <person name="Goeker M."/>
        </authorList>
    </citation>
    <scope>NUCLEOTIDE SEQUENCE [LARGE SCALE GENOMIC DNA]</scope>
    <source>
        <strain evidence="1 2">DSM 45707</strain>
    </source>
</reference>
<name>A0A4R3L772_9BACL</name>
<evidence type="ECO:0000313" key="1">
    <source>
        <dbReference type="EMBL" id="TCS95613.1"/>
    </source>
</evidence>
<accession>A0A4R3L772</accession>
<proteinExistence type="predicted"/>
<organism evidence="1 2">
    <name type="scientific">Hazenella coriacea</name>
    <dbReference type="NCBI Taxonomy" id="1179467"/>
    <lineage>
        <taxon>Bacteria</taxon>
        <taxon>Bacillati</taxon>
        <taxon>Bacillota</taxon>
        <taxon>Bacilli</taxon>
        <taxon>Bacillales</taxon>
        <taxon>Thermoactinomycetaceae</taxon>
        <taxon>Hazenella</taxon>
    </lineage>
</organism>
<dbReference type="EMBL" id="SMAG01000002">
    <property type="protein sequence ID" value="TCS95613.1"/>
    <property type="molecule type" value="Genomic_DNA"/>
</dbReference>
<dbReference type="AlphaFoldDB" id="A0A4R3L772"/>
<evidence type="ECO:0000313" key="2">
    <source>
        <dbReference type="Proteomes" id="UP000294937"/>
    </source>
</evidence>
<comment type="caution">
    <text evidence="1">The sequence shown here is derived from an EMBL/GenBank/DDBJ whole genome shotgun (WGS) entry which is preliminary data.</text>
</comment>